<dbReference type="PANTHER" id="PTHR30043:SF1">
    <property type="entry name" value="ABC TRANSPORT SYSTEM PERMEASE PROTEIN P69"/>
    <property type="match status" value="1"/>
</dbReference>
<dbReference type="InterPro" id="IPR000515">
    <property type="entry name" value="MetI-like"/>
</dbReference>
<protein>
    <submittedName>
        <fullName evidence="9">Phosphonate/phosphite ABC transporter membrane channel protein</fullName>
    </submittedName>
</protein>
<evidence type="ECO:0000259" key="8">
    <source>
        <dbReference type="PROSITE" id="PS50928"/>
    </source>
</evidence>
<evidence type="ECO:0000256" key="5">
    <source>
        <dbReference type="ARBA" id="ARBA00022989"/>
    </source>
</evidence>
<keyword evidence="10" id="KW-1185">Reference proteome</keyword>
<dbReference type="GO" id="GO:0005886">
    <property type="term" value="C:plasma membrane"/>
    <property type="evidence" value="ECO:0007669"/>
    <property type="project" value="UniProtKB-SubCell"/>
</dbReference>
<evidence type="ECO:0000313" key="9">
    <source>
        <dbReference type="EMBL" id="AOM84313.1"/>
    </source>
</evidence>
<dbReference type="AlphaFoldDB" id="A0A1D7QZ91"/>
<evidence type="ECO:0000256" key="2">
    <source>
        <dbReference type="ARBA" id="ARBA00022448"/>
    </source>
</evidence>
<feature type="transmembrane region" description="Helical" evidence="7">
    <location>
        <begin position="35"/>
        <end position="59"/>
    </location>
</feature>
<sequence length="230" mass="25740">MQVTDFQWTRLWELIHIGEFIEVRFFPIRWEIWPILLRASMVTLAMAFLGTLLAILIAIPLSFMAAKNTSIRLIRNPVKIILNFLRSVPEIVFGLILVVVLGLGTFPAVVAIILHNIGVLGKLIAELIEASDKGPQEAMRSVGATWTIGNMIAILPQIWPNLLSQYFYRFEVAIRTSLILGFIGGGGLGQQLFNHFNSMNYQAVALDILFIMALVMLVDSLGSYVRSRVI</sequence>
<keyword evidence="4 7" id="KW-0812">Transmembrane</keyword>
<dbReference type="GO" id="GO:0015416">
    <property type="term" value="F:ABC-type phosphonate transporter activity"/>
    <property type="evidence" value="ECO:0007669"/>
    <property type="project" value="InterPro"/>
</dbReference>
<feature type="transmembrane region" description="Helical" evidence="7">
    <location>
        <begin position="199"/>
        <end position="218"/>
    </location>
</feature>
<keyword evidence="5 7" id="KW-1133">Transmembrane helix</keyword>
<dbReference type="CDD" id="cd06261">
    <property type="entry name" value="TM_PBP2"/>
    <property type="match status" value="1"/>
</dbReference>
<keyword evidence="2 7" id="KW-0813">Transport</keyword>
<gene>
    <name evidence="9" type="primary">ptxC</name>
    <name evidence="9" type="ORF">BBEV_2993</name>
</gene>
<reference evidence="9 10" key="1">
    <citation type="submission" date="2015-08" db="EMBL/GenBank/DDBJ databases">
        <title>The complete genome sequence of Bacillus beveridgei MLTeJB.</title>
        <authorList>
            <person name="Hanson T.E."/>
            <person name="Mesa C."/>
            <person name="Basesman S.M."/>
            <person name="Oremland R.S."/>
        </authorList>
    </citation>
    <scope>NUCLEOTIDE SEQUENCE [LARGE SCALE GENOMIC DNA]</scope>
    <source>
        <strain evidence="9 10">MLTeJB</strain>
    </source>
</reference>
<keyword evidence="6 7" id="KW-0472">Membrane</keyword>
<dbReference type="EMBL" id="CP012502">
    <property type="protein sequence ID" value="AOM84313.1"/>
    <property type="molecule type" value="Genomic_DNA"/>
</dbReference>
<evidence type="ECO:0000256" key="1">
    <source>
        <dbReference type="ARBA" id="ARBA00004651"/>
    </source>
</evidence>
<dbReference type="RefSeq" id="WP_232318202.1">
    <property type="nucleotide sequence ID" value="NZ_CP012502.1"/>
</dbReference>
<evidence type="ECO:0000256" key="3">
    <source>
        <dbReference type="ARBA" id="ARBA00022475"/>
    </source>
</evidence>
<keyword evidence="3" id="KW-1003">Cell membrane</keyword>
<dbReference type="Proteomes" id="UP000094463">
    <property type="component" value="Chromosome"/>
</dbReference>
<dbReference type="InterPro" id="IPR035906">
    <property type="entry name" value="MetI-like_sf"/>
</dbReference>
<dbReference type="STRING" id="632773.BBEV_2993"/>
<feature type="domain" description="ABC transmembrane type-1" evidence="8">
    <location>
        <begin position="40"/>
        <end position="222"/>
    </location>
</feature>
<dbReference type="PROSITE" id="PS50928">
    <property type="entry name" value="ABC_TM1"/>
    <property type="match status" value="1"/>
</dbReference>
<evidence type="ECO:0000256" key="4">
    <source>
        <dbReference type="ARBA" id="ARBA00022692"/>
    </source>
</evidence>
<comment type="subcellular location">
    <subcellularLocation>
        <location evidence="1 7">Cell membrane</location>
        <topology evidence="1 7">Multi-pass membrane protein</topology>
    </subcellularLocation>
</comment>
<evidence type="ECO:0000256" key="7">
    <source>
        <dbReference type="RuleBase" id="RU363032"/>
    </source>
</evidence>
<dbReference type="InterPro" id="IPR005769">
    <property type="entry name" value="PhnE/PtxC"/>
</dbReference>
<dbReference type="NCBIfam" id="TIGR01097">
    <property type="entry name" value="PhnE"/>
    <property type="match status" value="1"/>
</dbReference>
<feature type="transmembrane region" description="Helical" evidence="7">
    <location>
        <begin position="91"/>
        <end position="114"/>
    </location>
</feature>
<dbReference type="KEGG" id="bbev:BBEV_2993"/>
<evidence type="ECO:0000256" key="6">
    <source>
        <dbReference type="ARBA" id="ARBA00023136"/>
    </source>
</evidence>
<proteinExistence type="inferred from homology"/>
<name>A0A1D7QZ91_9BACI</name>
<dbReference type="PANTHER" id="PTHR30043">
    <property type="entry name" value="PHOSPHONATES TRANSPORT SYSTEM PERMEASE PROTEIN"/>
    <property type="match status" value="1"/>
</dbReference>
<dbReference type="Gene3D" id="1.10.3720.10">
    <property type="entry name" value="MetI-like"/>
    <property type="match status" value="1"/>
</dbReference>
<comment type="similarity">
    <text evidence="7">Belongs to the binding-protein-dependent transport system permease family.</text>
</comment>
<dbReference type="Pfam" id="PF00528">
    <property type="entry name" value="BPD_transp_1"/>
    <property type="match status" value="1"/>
</dbReference>
<dbReference type="PATRIC" id="fig|632773.3.peg.3129"/>
<evidence type="ECO:0000313" key="10">
    <source>
        <dbReference type="Proteomes" id="UP000094463"/>
    </source>
</evidence>
<feature type="transmembrane region" description="Helical" evidence="7">
    <location>
        <begin position="172"/>
        <end position="193"/>
    </location>
</feature>
<accession>A0A1D7QZ91</accession>
<organism evidence="9 10">
    <name type="scientific">Salisediminibacterium beveridgei</name>
    <dbReference type="NCBI Taxonomy" id="632773"/>
    <lineage>
        <taxon>Bacteria</taxon>
        <taxon>Bacillati</taxon>
        <taxon>Bacillota</taxon>
        <taxon>Bacilli</taxon>
        <taxon>Bacillales</taxon>
        <taxon>Bacillaceae</taxon>
        <taxon>Salisediminibacterium</taxon>
    </lineage>
</organism>
<dbReference type="SUPFAM" id="SSF161098">
    <property type="entry name" value="MetI-like"/>
    <property type="match status" value="1"/>
</dbReference>